<organism evidence="4 5">
    <name type="scientific">Cryptosporangium phraense</name>
    <dbReference type="NCBI Taxonomy" id="2593070"/>
    <lineage>
        <taxon>Bacteria</taxon>
        <taxon>Bacillati</taxon>
        <taxon>Actinomycetota</taxon>
        <taxon>Actinomycetes</taxon>
        <taxon>Cryptosporangiales</taxon>
        <taxon>Cryptosporangiaceae</taxon>
        <taxon>Cryptosporangium</taxon>
    </lineage>
</organism>
<accession>A0A545AN44</accession>
<dbReference type="EMBL" id="VIRS01000017">
    <property type="protein sequence ID" value="TQS42690.1"/>
    <property type="molecule type" value="Genomic_DNA"/>
</dbReference>
<evidence type="ECO:0000259" key="3">
    <source>
        <dbReference type="Pfam" id="PF18184"/>
    </source>
</evidence>
<keyword evidence="1" id="KW-0812">Transmembrane</keyword>
<dbReference type="AlphaFoldDB" id="A0A545AN44"/>
<dbReference type="Pfam" id="PF18181">
    <property type="entry name" value="SLATT_1"/>
    <property type="match status" value="1"/>
</dbReference>
<dbReference type="Proteomes" id="UP000317982">
    <property type="component" value="Unassembled WGS sequence"/>
</dbReference>
<dbReference type="InterPro" id="IPR040884">
    <property type="entry name" value="SLATT_1"/>
</dbReference>
<comment type="caution">
    <text evidence="4">The sequence shown here is derived from an EMBL/GenBank/DDBJ whole genome shotgun (WGS) entry which is preliminary data.</text>
</comment>
<dbReference type="NCBIfam" id="NF033634">
    <property type="entry name" value="SLATT_1"/>
    <property type="match status" value="1"/>
</dbReference>
<evidence type="ECO:0000313" key="5">
    <source>
        <dbReference type="Proteomes" id="UP000317982"/>
    </source>
</evidence>
<dbReference type="Pfam" id="PF18184">
    <property type="entry name" value="SLATT_3"/>
    <property type="match status" value="1"/>
</dbReference>
<sequence>MGDQDLPSPFAVADAASLRGQFLTQLGTWLRLGGALLAVVGGAAVFSESRFAVLAVLGFAVALGGEILLLVRRPERDWYHGRAVAESMRTLGWKYAVGGAPFGSGPCSSQLDARIDAAVRVGRDGLDLTFRAPAATTAMDAIRALPFAQRRELYGRDRIGVQREWYESKAGWNRRQSRRSRLALVAGEAIALVLAAGRAAGAWDLDWSAILAVLLVSAGTWVALKRYEELAVAYGVTLTELGLVAESVRDATEAEWPRVVADAELAISREHTLWLAACADPGHAR</sequence>
<evidence type="ECO:0000256" key="1">
    <source>
        <dbReference type="SAM" id="Phobius"/>
    </source>
</evidence>
<dbReference type="RefSeq" id="WP_142706997.1">
    <property type="nucleotide sequence ID" value="NZ_VIRS01000017.1"/>
</dbReference>
<name>A0A545AN44_9ACTN</name>
<dbReference type="InterPro" id="IPR041116">
    <property type="entry name" value="SLATT_3"/>
</dbReference>
<feature type="transmembrane region" description="Helical" evidence="1">
    <location>
        <begin position="182"/>
        <end position="201"/>
    </location>
</feature>
<keyword evidence="5" id="KW-1185">Reference proteome</keyword>
<evidence type="ECO:0000313" key="4">
    <source>
        <dbReference type="EMBL" id="TQS42690.1"/>
    </source>
</evidence>
<keyword evidence="1" id="KW-0472">Membrane</keyword>
<evidence type="ECO:0000259" key="2">
    <source>
        <dbReference type="Pfam" id="PF18181"/>
    </source>
</evidence>
<dbReference type="InParanoid" id="A0A545AN44"/>
<feature type="domain" description="SMODS and SLOG-associating 2TM effector" evidence="2">
    <location>
        <begin position="154"/>
        <end position="274"/>
    </location>
</feature>
<dbReference type="NCBIfam" id="NF033610">
    <property type="entry name" value="SLATT_3"/>
    <property type="match status" value="1"/>
</dbReference>
<gene>
    <name evidence="4" type="ORF">FL583_23685</name>
</gene>
<dbReference type="OrthoDB" id="9806639at2"/>
<feature type="transmembrane region" description="Helical" evidence="1">
    <location>
        <begin position="207"/>
        <end position="224"/>
    </location>
</feature>
<reference evidence="4 5" key="1">
    <citation type="submission" date="2019-07" db="EMBL/GenBank/DDBJ databases">
        <title>Cryptosporangium phraense sp. nov., isolated from plant litter.</title>
        <authorList>
            <person name="Suriyachadkun C."/>
        </authorList>
    </citation>
    <scope>NUCLEOTIDE SEQUENCE [LARGE SCALE GENOMIC DNA]</scope>
    <source>
        <strain evidence="4 5">A-T 5661</strain>
    </source>
</reference>
<feature type="transmembrane region" description="Helical" evidence="1">
    <location>
        <begin position="52"/>
        <end position="71"/>
    </location>
</feature>
<feature type="transmembrane region" description="Helical" evidence="1">
    <location>
        <begin position="28"/>
        <end position="46"/>
    </location>
</feature>
<proteinExistence type="predicted"/>
<feature type="domain" description="SMODS and SLOG-associating 2TM effector" evidence="3">
    <location>
        <begin position="7"/>
        <end position="151"/>
    </location>
</feature>
<protein>
    <submittedName>
        <fullName evidence="4">DUF4231 domain-containing protein</fullName>
    </submittedName>
</protein>
<keyword evidence="1" id="KW-1133">Transmembrane helix</keyword>